<dbReference type="InParanoid" id="A0A136IRF2"/>
<protein>
    <submittedName>
        <fullName evidence="4">Ankyrin repeat-containing domain protein</fullName>
    </submittedName>
</protein>
<feature type="repeat" description="ANK" evidence="2">
    <location>
        <begin position="637"/>
        <end position="669"/>
    </location>
</feature>
<accession>A0A136IRF2</accession>
<dbReference type="InterPro" id="IPR036770">
    <property type="entry name" value="Ankyrin_rpt-contain_sf"/>
</dbReference>
<dbReference type="Gene3D" id="1.25.40.20">
    <property type="entry name" value="Ankyrin repeat-containing domain"/>
    <property type="match status" value="2"/>
</dbReference>
<name>A0A136IRF2_9PEZI</name>
<dbReference type="InterPro" id="IPR002110">
    <property type="entry name" value="Ankyrin_rpt"/>
</dbReference>
<dbReference type="Gene3D" id="3.40.50.300">
    <property type="entry name" value="P-loop containing nucleotide triphosphate hydrolases"/>
    <property type="match status" value="1"/>
</dbReference>
<dbReference type="Pfam" id="PF12796">
    <property type="entry name" value="Ank_2"/>
    <property type="match status" value="3"/>
</dbReference>
<dbReference type="PROSITE" id="PS50837">
    <property type="entry name" value="NACHT"/>
    <property type="match status" value="1"/>
</dbReference>
<evidence type="ECO:0000313" key="4">
    <source>
        <dbReference type="EMBL" id="KXJ87503.1"/>
    </source>
</evidence>
<keyword evidence="2" id="KW-0040">ANK repeat</keyword>
<keyword evidence="5" id="KW-1185">Reference proteome</keyword>
<dbReference type="Pfam" id="PF24883">
    <property type="entry name" value="NPHP3_N"/>
    <property type="match status" value="1"/>
</dbReference>
<dbReference type="STRING" id="196109.A0A136IRF2"/>
<reference evidence="5" key="1">
    <citation type="submission" date="2016-02" db="EMBL/GenBank/DDBJ databases">
        <title>Draft genome sequence of Microdochium bolleyi, a fungal endophyte of beachgrass.</title>
        <authorList>
            <consortium name="DOE Joint Genome Institute"/>
            <person name="David A.S."/>
            <person name="May G."/>
            <person name="Haridas S."/>
            <person name="Lim J."/>
            <person name="Wang M."/>
            <person name="Labutti K."/>
            <person name="Lipzen A."/>
            <person name="Barry K."/>
            <person name="Grigoriev I.V."/>
        </authorList>
    </citation>
    <scope>NUCLEOTIDE SEQUENCE [LARGE SCALE GENOMIC DNA]</scope>
    <source>
        <strain evidence="5">J235TASD1</strain>
    </source>
</reference>
<dbReference type="PANTHER" id="PTHR10039:SF17">
    <property type="entry name" value="FUNGAL STAND N-TERMINAL GOODBYE DOMAIN-CONTAINING PROTEIN-RELATED"/>
    <property type="match status" value="1"/>
</dbReference>
<evidence type="ECO:0000259" key="3">
    <source>
        <dbReference type="PROSITE" id="PS50837"/>
    </source>
</evidence>
<evidence type="ECO:0000256" key="1">
    <source>
        <dbReference type="ARBA" id="ARBA00022737"/>
    </source>
</evidence>
<feature type="repeat" description="ANK" evidence="2">
    <location>
        <begin position="670"/>
        <end position="717"/>
    </location>
</feature>
<dbReference type="SMART" id="SM00248">
    <property type="entry name" value="ANK"/>
    <property type="match status" value="7"/>
</dbReference>
<dbReference type="PROSITE" id="PS50297">
    <property type="entry name" value="ANK_REP_REGION"/>
    <property type="match status" value="2"/>
</dbReference>
<dbReference type="SUPFAM" id="SSF52540">
    <property type="entry name" value="P-loop containing nucleoside triphosphate hydrolases"/>
    <property type="match status" value="1"/>
</dbReference>
<feature type="domain" description="NACHT" evidence="3">
    <location>
        <begin position="59"/>
        <end position="203"/>
    </location>
</feature>
<dbReference type="PRINTS" id="PR01415">
    <property type="entry name" value="ANKYRIN"/>
</dbReference>
<evidence type="ECO:0000256" key="2">
    <source>
        <dbReference type="PROSITE-ProRule" id="PRU00023"/>
    </source>
</evidence>
<gene>
    <name evidence="4" type="ORF">Micbo1qcDRAFT_215926</name>
</gene>
<dbReference type="EMBL" id="KQ964262">
    <property type="protein sequence ID" value="KXJ87503.1"/>
    <property type="molecule type" value="Genomic_DNA"/>
</dbReference>
<feature type="repeat" description="ANK" evidence="2">
    <location>
        <begin position="570"/>
        <end position="602"/>
    </location>
</feature>
<feature type="repeat" description="ANK" evidence="2">
    <location>
        <begin position="537"/>
        <end position="569"/>
    </location>
</feature>
<dbReference type="AlphaFoldDB" id="A0A136IRF2"/>
<dbReference type="InterPro" id="IPR054471">
    <property type="entry name" value="GPIID_WHD"/>
</dbReference>
<organism evidence="4 5">
    <name type="scientific">Microdochium bolleyi</name>
    <dbReference type="NCBI Taxonomy" id="196109"/>
    <lineage>
        <taxon>Eukaryota</taxon>
        <taxon>Fungi</taxon>
        <taxon>Dikarya</taxon>
        <taxon>Ascomycota</taxon>
        <taxon>Pezizomycotina</taxon>
        <taxon>Sordariomycetes</taxon>
        <taxon>Xylariomycetidae</taxon>
        <taxon>Xylariales</taxon>
        <taxon>Microdochiaceae</taxon>
        <taxon>Microdochium</taxon>
    </lineage>
</organism>
<evidence type="ECO:0000313" key="5">
    <source>
        <dbReference type="Proteomes" id="UP000070501"/>
    </source>
</evidence>
<dbReference type="OrthoDB" id="194358at2759"/>
<dbReference type="Pfam" id="PF22939">
    <property type="entry name" value="WHD_GPIID"/>
    <property type="match status" value="1"/>
</dbReference>
<dbReference type="PANTHER" id="PTHR10039">
    <property type="entry name" value="AMELOGENIN"/>
    <property type="match status" value="1"/>
</dbReference>
<dbReference type="SUPFAM" id="SSF48403">
    <property type="entry name" value="Ankyrin repeat"/>
    <property type="match status" value="1"/>
</dbReference>
<dbReference type="InterPro" id="IPR027417">
    <property type="entry name" value="P-loop_NTPase"/>
</dbReference>
<dbReference type="InterPro" id="IPR056884">
    <property type="entry name" value="NPHP3-like_N"/>
</dbReference>
<dbReference type="InterPro" id="IPR007111">
    <property type="entry name" value="NACHT_NTPase"/>
</dbReference>
<keyword evidence="1" id="KW-0677">Repeat</keyword>
<proteinExistence type="predicted"/>
<dbReference type="PROSITE" id="PS50088">
    <property type="entry name" value="ANK_REPEAT"/>
    <property type="match status" value="4"/>
</dbReference>
<dbReference type="Proteomes" id="UP000070501">
    <property type="component" value="Unassembled WGS sequence"/>
</dbReference>
<sequence length="798" mass="89334">MQHRQPYTERKNNLLSKLGQGNTSCIEAKNRNATIVDGTCQWVKTHQSFTHWQGSGTTRLLLVTADPGCGKSVLARHLVDDVLGAHTFVCYFFFKDDYENQKTLVGALRSILHQILVAYDGLITDKMLQGNEDGSLDLDSVACLWKTITELPSSTTFPNIVCVIDALDECVEKDREELFRLLEAIQSDTMTPSRLKFLVTSRPYDNVARPFRILRANQGAIHIRGDDDAQSEQISREVGHFIGHHVARLKIKCNLNMEEADLVHRTLASYKNRTYLWVELTLKSIEQLNRITKKTLLRQIKNLPATIDAAYDGILARIEKNHEKIASRIFHFLIGACRPLTVDEMAFAIGLEESNYAHVQVDAVAGARAESFIRAVSGLFVHIKDRKVFLMHQTAREFLLCHTQTLGTGWKSSISIRNAHRELAAVCLIRLSMKDYFLDNKEVDQTMLLEYAANNVVHHCCEAKDELSGWALDLASMLCRNKRLPNMTWFPHCRNWVGNLAPDTDLIVATSLRSVPLVQIMLQNIEKDVLDAKESFYGKTALRIAVDAGSSEIIQLLLDAGADPDIPDDKNEAPIHIATTQAMEENLEALLEAGAETDVLDKDGLSPLMLSCYDTAYEEATRILLAYRSNTNFCNSKGRNALFYAAEKCEVQQAMLLLRHGCDVTHADKEGNTALHLAAASVLDPEGCDVDPTIDDDGPELLALLIHYGADVNARNHKGETALHIAVGWKYGPVHRMKALISRKARMDVVDAKRRTPRHRALERGAQDAVKLLDACRKNSRLPASWGNTWPRAAWETA</sequence>